<sequence>MAALGRRQRISLSTACGSPCAIAVDLSVQGKRIMLHKHRECRRLDCGSHLATVERSNVPASGA</sequence>
<name>A0A0S4TXP1_RALSL</name>
<accession>A0A0S4TXP1</accession>
<dbReference type="AlphaFoldDB" id="A0A0S4TXP1"/>
<dbReference type="EMBL" id="LN899819">
    <property type="protein sequence ID" value="CUV14303.1"/>
    <property type="molecule type" value="Genomic_DNA"/>
</dbReference>
<organism evidence="1">
    <name type="scientific">Ralstonia solanacearum</name>
    <name type="common">Pseudomonas solanacearum</name>
    <dbReference type="NCBI Taxonomy" id="305"/>
    <lineage>
        <taxon>Bacteria</taxon>
        <taxon>Pseudomonadati</taxon>
        <taxon>Pseudomonadota</taxon>
        <taxon>Betaproteobacteria</taxon>
        <taxon>Burkholderiales</taxon>
        <taxon>Burkholderiaceae</taxon>
        <taxon>Ralstonia</taxon>
        <taxon>Ralstonia solanacearum species complex</taxon>
    </lineage>
</organism>
<protein>
    <submittedName>
        <fullName evidence="1">Uncharacterized protein</fullName>
    </submittedName>
</protein>
<proteinExistence type="predicted"/>
<reference evidence="1" key="1">
    <citation type="submission" date="2015-10" db="EMBL/GenBank/DDBJ databases">
        <authorList>
            <person name="Gilbert D.G."/>
        </authorList>
    </citation>
    <scope>NUCLEOTIDE SEQUENCE</scope>
    <source>
        <strain evidence="1">Phyl III-seqv23</strain>
    </source>
</reference>
<gene>
    <name evidence="1" type="ORF">RUN39_v1_760003</name>
</gene>
<evidence type="ECO:0000313" key="1">
    <source>
        <dbReference type="EMBL" id="CUV14303.1"/>
    </source>
</evidence>